<name>A0ACD3AXM9_9AGAR</name>
<evidence type="ECO:0000313" key="2">
    <source>
        <dbReference type="Proteomes" id="UP000308600"/>
    </source>
</evidence>
<sequence>MGDSLLAGLGIRTTPLAVSEWANKISLGVQPWERFPEEDGFQLPASTTKRAIGPWLQQNKAKINQHDLFNPKIPMLKLSDLKPRKILGHGKVRQTPGATPNSSSSCPSGSPPRGNAMGTGSQGAKSTVPRRNNINTLTFGRIIKRVKMAVCEILGASPRQSSGPLGNVPAMGKNTSSDSERKLRLWRRVTRAGLFFNLGISKMELWKKHEGVQHEYVLAHLAWYPQGRHRDISLDNTPIPLSTFIRLERNPSSTTAVFAPDLEIKFLGDAIFQGPASSSMDSSAPAAVDIFRAVTEGDCLARLTFTGDFRPSLVDLMAAAAQLHNGAPRYHANSMKCQCSWFAQTLMDMMTTLDGINGLKSVEQKSKKMYDGVHAECQHECAPIQVGHAPYIPFRMQARVEILITYICKVLEGRVKIYQGDPDTDEGS</sequence>
<dbReference type="Proteomes" id="UP000308600">
    <property type="component" value="Unassembled WGS sequence"/>
</dbReference>
<dbReference type="EMBL" id="ML208313">
    <property type="protein sequence ID" value="TFK70470.1"/>
    <property type="molecule type" value="Genomic_DNA"/>
</dbReference>
<evidence type="ECO:0000313" key="1">
    <source>
        <dbReference type="EMBL" id="TFK70470.1"/>
    </source>
</evidence>
<accession>A0ACD3AXM9</accession>
<organism evidence="1 2">
    <name type="scientific">Pluteus cervinus</name>
    <dbReference type="NCBI Taxonomy" id="181527"/>
    <lineage>
        <taxon>Eukaryota</taxon>
        <taxon>Fungi</taxon>
        <taxon>Dikarya</taxon>
        <taxon>Basidiomycota</taxon>
        <taxon>Agaricomycotina</taxon>
        <taxon>Agaricomycetes</taxon>
        <taxon>Agaricomycetidae</taxon>
        <taxon>Agaricales</taxon>
        <taxon>Pluteineae</taxon>
        <taxon>Pluteaceae</taxon>
        <taxon>Pluteus</taxon>
    </lineage>
</organism>
<gene>
    <name evidence="1" type="ORF">BDN72DRAFT_896475</name>
</gene>
<reference evidence="1 2" key="1">
    <citation type="journal article" date="2019" name="Nat. Ecol. Evol.">
        <title>Megaphylogeny resolves global patterns of mushroom evolution.</title>
        <authorList>
            <person name="Varga T."/>
            <person name="Krizsan K."/>
            <person name="Foldi C."/>
            <person name="Dima B."/>
            <person name="Sanchez-Garcia M."/>
            <person name="Sanchez-Ramirez S."/>
            <person name="Szollosi G.J."/>
            <person name="Szarkandi J.G."/>
            <person name="Papp V."/>
            <person name="Albert L."/>
            <person name="Andreopoulos W."/>
            <person name="Angelini C."/>
            <person name="Antonin V."/>
            <person name="Barry K.W."/>
            <person name="Bougher N.L."/>
            <person name="Buchanan P."/>
            <person name="Buyck B."/>
            <person name="Bense V."/>
            <person name="Catcheside P."/>
            <person name="Chovatia M."/>
            <person name="Cooper J."/>
            <person name="Damon W."/>
            <person name="Desjardin D."/>
            <person name="Finy P."/>
            <person name="Geml J."/>
            <person name="Haridas S."/>
            <person name="Hughes K."/>
            <person name="Justo A."/>
            <person name="Karasinski D."/>
            <person name="Kautmanova I."/>
            <person name="Kiss B."/>
            <person name="Kocsube S."/>
            <person name="Kotiranta H."/>
            <person name="LaButti K.M."/>
            <person name="Lechner B.E."/>
            <person name="Liimatainen K."/>
            <person name="Lipzen A."/>
            <person name="Lukacs Z."/>
            <person name="Mihaltcheva S."/>
            <person name="Morgado L.N."/>
            <person name="Niskanen T."/>
            <person name="Noordeloos M.E."/>
            <person name="Ohm R.A."/>
            <person name="Ortiz-Santana B."/>
            <person name="Ovrebo C."/>
            <person name="Racz N."/>
            <person name="Riley R."/>
            <person name="Savchenko A."/>
            <person name="Shiryaev A."/>
            <person name="Soop K."/>
            <person name="Spirin V."/>
            <person name="Szebenyi C."/>
            <person name="Tomsovsky M."/>
            <person name="Tulloss R.E."/>
            <person name="Uehling J."/>
            <person name="Grigoriev I.V."/>
            <person name="Vagvolgyi C."/>
            <person name="Papp T."/>
            <person name="Martin F.M."/>
            <person name="Miettinen O."/>
            <person name="Hibbett D.S."/>
            <person name="Nagy L.G."/>
        </authorList>
    </citation>
    <scope>NUCLEOTIDE SEQUENCE [LARGE SCALE GENOMIC DNA]</scope>
    <source>
        <strain evidence="1 2">NL-1719</strain>
    </source>
</reference>
<protein>
    <submittedName>
        <fullName evidence="1">Uncharacterized protein</fullName>
    </submittedName>
</protein>
<keyword evidence="2" id="KW-1185">Reference proteome</keyword>
<proteinExistence type="predicted"/>